<keyword evidence="2" id="KW-0238">DNA-binding</keyword>
<gene>
    <name evidence="5" type="ORF">UFOPK3609_00116</name>
</gene>
<dbReference type="AlphaFoldDB" id="A0A6J7FX80"/>
<dbReference type="SUPFAM" id="SSF48498">
    <property type="entry name" value="Tetracyclin repressor-like, C-terminal domain"/>
    <property type="match status" value="1"/>
</dbReference>
<accession>A0A6J7FX80</accession>
<evidence type="ECO:0000259" key="4">
    <source>
        <dbReference type="PROSITE" id="PS50977"/>
    </source>
</evidence>
<organism evidence="5">
    <name type="scientific">freshwater metagenome</name>
    <dbReference type="NCBI Taxonomy" id="449393"/>
    <lineage>
        <taxon>unclassified sequences</taxon>
        <taxon>metagenomes</taxon>
        <taxon>ecological metagenomes</taxon>
    </lineage>
</organism>
<dbReference type="InterPro" id="IPR011075">
    <property type="entry name" value="TetR_C"/>
</dbReference>
<dbReference type="InterPro" id="IPR009057">
    <property type="entry name" value="Homeodomain-like_sf"/>
</dbReference>
<dbReference type="InterPro" id="IPR036271">
    <property type="entry name" value="Tet_transcr_reg_TetR-rel_C_sf"/>
</dbReference>
<evidence type="ECO:0000313" key="5">
    <source>
        <dbReference type="EMBL" id="CAB4897835.1"/>
    </source>
</evidence>
<dbReference type="GO" id="GO:0003700">
    <property type="term" value="F:DNA-binding transcription factor activity"/>
    <property type="evidence" value="ECO:0007669"/>
    <property type="project" value="TreeGrafter"/>
</dbReference>
<name>A0A6J7FX80_9ZZZZ</name>
<proteinExistence type="predicted"/>
<dbReference type="Pfam" id="PF16859">
    <property type="entry name" value="TetR_C_11"/>
    <property type="match status" value="1"/>
</dbReference>
<evidence type="ECO:0000256" key="2">
    <source>
        <dbReference type="ARBA" id="ARBA00023125"/>
    </source>
</evidence>
<reference evidence="5" key="1">
    <citation type="submission" date="2020-05" db="EMBL/GenBank/DDBJ databases">
        <authorList>
            <person name="Chiriac C."/>
            <person name="Salcher M."/>
            <person name="Ghai R."/>
            <person name="Kavagutti S V."/>
        </authorList>
    </citation>
    <scope>NUCLEOTIDE SEQUENCE</scope>
</reference>
<dbReference type="Pfam" id="PF00440">
    <property type="entry name" value="TetR_N"/>
    <property type="match status" value="1"/>
</dbReference>
<sequence>MLTDAPPLPPRPVGRPRDPALDVAILAAALDLLGEGGLETCALDAVARRAGVGKATIYRRWPSKDALVRDAFGSTAPDLLPAEDHGSLIADTTALLTALAAALRSPRALAWRRTVPALGPDSPLLPLLPRGPVGNWSDAVRALVVRAEQRGEVPPGTFPALALRAACAVLVERWLTGGGADDADGLDLVAELTDVLVRPHLAG</sequence>
<dbReference type="PROSITE" id="PS50977">
    <property type="entry name" value="HTH_TETR_2"/>
    <property type="match status" value="1"/>
</dbReference>
<evidence type="ECO:0000256" key="3">
    <source>
        <dbReference type="ARBA" id="ARBA00023163"/>
    </source>
</evidence>
<dbReference type="Gene3D" id="1.10.357.10">
    <property type="entry name" value="Tetracycline Repressor, domain 2"/>
    <property type="match status" value="1"/>
</dbReference>
<evidence type="ECO:0000256" key="1">
    <source>
        <dbReference type="ARBA" id="ARBA00023015"/>
    </source>
</evidence>
<protein>
    <submittedName>
        <fullName evidence="5">Unannotated protein</fullName>
    </submittedName>
</protein>
<dbReference type="GO" id="GO:0000976">
    <property type="term" value="F:transcription cis-regulatory region binding"/>
    <property type="evidence" value="ECO:0007669"/>
    <property type="project" value="TreeGrafter"/>
</dbReference>
<keyword evidence="3" id="KW-0804">Transcription</keyword>
<keyword evidence="1" id="KW-0805">Transcription regulation</keyword>
<feature type="domain" description="HTH tetR-type" evidence="4">
    <location>
        <begin position="19"/>
        <end position="79"/>
    </location>
</feature>
<dbReference type="Gene3D" id="1.10.10.60">
    <property type="entry name" value="Homeodomain-like"/>
    <property type="match status" value="1"/>
</dbReference>
<dbReference type="EMBL" id="CAFBMQ010000003">
    <property type="protein sequence ID" value="CAB4897835.1"/>
    <property type="molecule type" value="Genomic_DNA"/>
</dbReference>
<dbReference type="PANTHER" id="PTHR30055">
    <property type="entry name" value="HTH-TYPE TRANSCRIPTIONAL REGULATOR RUTR"/>
    <property type="match status" value="1"/>
</dbReference>
<dbReference type="PRINTS" id="PR00455">
    <property type="entry name" value="HTHTETR"/>
</dbReference>
<dbReference type="InterPro" id="IPR050109">
    <property type="entry name" value="HTH-type_TetR-like_transc_reg"/>
</dbReference>
<dbReference type="SUPFAM" id="SSF46689">
    <property type="entry name" value="Homeodomain-like"/>
    <property type="match status" value="1"/>
</dbReference>
<dbReference type="InterPro" id="IPR001647">
    <property type="entry name" value="HTH_TetR"/>
</dbReference>
<dbReference type="PANTHER" id="PTHR30055:SF148">
    <property type="entry name" value="TETR-FAMILY TRANSCRIPTIONAL REGULATOR"/>
    <property type="match status" value="1"/>
</dbReference>